<keyword evidence="10" id="KW-1185">Reference proteome</keyword>
<dbReference type="InterPro" id="IPR027450">
    <property type="entry name" value="AlkB-like"/>
</dbReference>
<comment type="similarity">
    <text evidence="2">Belongs to the alkB family.</text>
</comment>
<evidence type="ECO:0000256" key="3">
    <source>
        <dbReference type="ARBA" id="ARBA00022723"/>
    </source>
</evidence>
<evidence type="ECO:0000256" key="6">
    <source>
        <dbReference type="ARBA" id="ARBA00023004"/>
    </source>
</evidence>
<keyword evidence="5" id="KW-0560">Oxidoreductase</keyword>
<dbReference type="HOGENOM" id="CLU_059836_0_0_1"/>
<gene>
    <name evidence="9" type="ORF">M404DRAFT_140127</name>
</gene>
<dbReference type="OrthoDB" id="412814at2759"/>
<evidence type="ECO:0000256" key="7">
    <source>
        <dbReference type="ARBA" id="ARBA00023242"/>
    </source>
</evidence>
<feature type="domain" description="Fe2OG dioxygenase" evidence="8">
    <location>
        <begin position="105"/>
        <end position="262"/>
    </location>
</feature>
<sequence length="271" mass="30667">MPDEISPYAFQHDIVGAYYIPEFISREEEVHLLRKASAPQRDIGESPKHKWKTLCNRRCLLSQSGGQVLQNTLLKEQMPAFLTSFPDILSRLRGTRAFERSPHREPNHVILNEYLPGQGIMPHEDGPSYYPVVATISLGSHTIFHYFRYNPESEVMMDSTISQQDGKGNGRSIDAKPVLSVLLEPRSAIITTDDLYTSHLHGIDETLSDTFVGRGWLRHATGEEVLIANWQNIGDENIHEVVRHGGTLTRAMRYSLTCRDVAKVKEAFVVN</sequence>
<dbReference type="AlphaFoldDB" id="A0A0C3NYF6"/>
<proteinExistence type="inferred from homology"/>
<keyword evidence="6" id="KW-0408">Iron</keyword>
<dbReference type="EMBL" id="KN831965">
    <property type="protein sequence ID" value="KIO05830.1"/>
    <property type="molecule type" value="Genomic_DNA"/>
</dbReference>
<evidence type="ECO:0000256" key="5">
    <source>
        <dbReference type="ARBA" id="ARBA00023002"/>
    </source>
</evidence>
<dbReference type="Proteomes" id="UP000054217">
    <property type="component" value="Unassembled WGS sequence"/>
</dbReference>
<dbReference type="PROSITE" id="PS51471">
    <property type="entry name" value="FE2OG_OXY"/>
    <property type="match status" value="1"/>
</dbReference>
<evidence type="ECO:0000313" key="9">
    <source>
        <dbReference type="EMBL" id="KIO05830.1"/>
    </source>
</evidence>
<dbReference type="InterPro" id="IPR005123">
    <property type="entry name" value="Oxoglu/Fe-dep_dioxygenase_dom"/>
</dbReference>
<dbReference type="Gene3D" id="2.60.120.590">
    <property type="entry name" value="Alpha-ketoglutarate-dependent dioxygenase AlkB-like"/>
    <property type="match status" value="1"/>
</dbReference>
<dbReference type="STRING" id="870435.A0A0C3NYF6"/>
<evidence type="ECO:0000256" key="1">
    <source>
        <dbReference type="ARBA" id="ARBA00004123"/>
    </source>
</evidence>
<dbReference type="SUPFAM" id="SSF51197">
    <property type="entry name" value="Clavaminate synthase-like"/>
    <property type="match status" value="1"/>
</dbReference>
<organism evidence="9 10">
    <name type="scientific">Pisolithus tinctorius Marx 270</name>
    <dbReference type="NCBI Taxonomy" id="870435"/>
    <lineage>
        <taxon>Eukaryota</taxon>
        <taxon>Fungi</taxon>
        <taxon>Dikarya</taxon>
        <taxon>Basidiomycota</taxon>
        <taxon>Agaricomycotina</taxon>
        <taxon>Agaricomycetes</taxon>
        <taxon>Agaricomycetidae</taxon>
        <taxon>Boletales</taxon>
        <taxon>Sclerodermatineae</taxon>
        <taxon>Pisolithaceae</taxon>
        <taxon>Pisolithus</taxon>
    </lineage>
</organism>
<name>A0A0C3NYF6_PISTI</name>
<protein>
    <recommendedName>
        <fullName evidence="8">Fe2OG dioxygenase domain-containing protein</fullName>
    </recommendedName>
</protein>
<dbReference type="GO" id="GO:0046872">
    <property type="term" value="F:metal ion binding"/>
    <property type="evidence" value="ECO:0007669"/>
    <property type="project" value="UniProtKB-KW"/>
</dbReference>
<comment type="subcellular location">
    <subcellularLocation>
        <location evidence="1">Nucleus</location>
    </subcellularLocation>
</comment>
<accession>A0A0C3NYF6</accession>
<dbReference type="InterPro" id="IPR037151">
    <property type="entry name" value="AlkB-like_sf"/>
</dbReference>
<dbReference type="PANTHER" id="PTHR46030">
    <property type="entry name" value="ALPHA-KETOGLUTARATE-DEPENDENT DIOXYGENASE ALKB HOMOLOG 6"/>
    <property type="match status" value="1"/>
</dbReference>
<dbReference type="InterPro" id="IPR032862">
    <property type="entry name" value="ALKBH6"/>
</dbReference>
<evidence type="ECO:0000313" key="10">
    <source>
        <dbReference type="Proteomes" id="UP000054217"/>
    </source>
</evidence>
<keyword evidence="4" id="KW-0223">Dioxygenase</keyword>
<reference evidence="9 10" key="1">
    <citation type="submission" date="2014-04" db="EMBL/GenBank/DDBJ databases">
        <authorList>
            <consortium name="DOE Joint Genome Institute"/>
            <person name="Kuo A."/>
            <person name="Kohler A."/>
            <person name="Costa M.D."/>
            <person name="Nagy L.G."/>
            <person name="Floudas D."/>
            <person name="Copeland A."/>
            <person name="Barry K.W."/>
            <person name="Cichocki N."/>
            <person name="Veneault-Fourrey C."/>
            <person name="LaButti K."/>
            <person name="Lindquist E.A."/>
            <person name="Lipzen A."/>
            <person name="Lundell T."/>
            <person name="Morin E."/>
            <person name="Murat C."/>
            <person name="Sun H."/>
            <person name="Tunlid A."/>
            <person name="Henrissat B."/>
            <person name="Grigoriev I.V."/>
            <person name="Hibbett D.S."/>
            <person name="Martin F."/>
            <person name="Nordberg H.P."/>
            <person name="Cantor M.N."/>
            <person name="Hua S.X."/>
        </authorList>
    </citation>
    <scope>NUCLEOTIDE SEQUENCE [LARGE SCALE GENOMIC DNA]</scope>
    <source>
        <strain evidence="9 10">Marx 270</strain>
    </source>
</reference>
<reference evidence="10" key="2">
    <citation type="submission" date="2015-01" db="EMBL/GenBank/DDBJ databases">
        <title>Evolutionary Origins and Diversification of the Mycorrhizal Mutualists.</title>
        <authorList>
            <consortium name="DOE Joint Genome Institute"/>
            <consortium name="Mycorrhizal Genomics Consortium"/>
            <person name="Kohler A."/>
            <person name="Kuo A."/>
            <person name="Nagy L.G."/>
            <person name="Floudas D."/>
            <person name="Copeland A."/>
            <person name="Barry K.W."/>
            <person name="Cichocki N."/>
            <person name="Veneault-Fourrey C."/>
            <person name="LaButti K."/>
            <person name="Lindquist E.A."/>
            <person name="Lipzen A."/>
            <person name="Lundell T."/>
            <person name="Morin E."/>
            <person name="Murat C."/>
            <person name="Riley R."/>
            <person name="Ohm R."/>
            <person name="Sun H."/>
            <person name="Tunlid A."/>
            <person name="Henrissat B."/>
            <person name="Grigoriev I.V."/>
            <person name="Hibbett D.S."/>
            <person name="Martin F."/>
        </authorList>
    </citation>
    <scope>NUCLEOTIDE SEQUENCE [LARGE SCALE GENOMIC DNA]</scope>
    <source>
        <strain evidence="10">Marx 270</strain>
    </source>
</reference>
<evidence type="ECO:0000256" key="4">
    <source>
        <dbReference type="ARBA" id="ARBA00022964"/>
    </source>
</evidence>
<dbReference type="Pfam" id="PF13532">
    <property type="entry name" value="2OG-FeII_Oxy_2"/>
    <property type="match status" value="1"/>
</dbReference>
<evidence type="ECO:0000256" key="2">
    <source>
        <dbReference type="ARBA" id="ARBA00007879"/>
    </source>
</evidence>
<dbReference type="GO" id="GO:0051213">
    <property type="term" value="F:dioxygenase activity"/>
    <property type="evidence" value="ECO:0007669"/>
    <property type="project" value="UniProtKB-KW"/>
</dbReference>
<dbReference type="InParanoid" id="A0A0C3NYF6"/>
<evidence type="ECO:0000259" key="8">
    <source>
        <dbReference type="PROSITE" id="PS51471"/>
    </source>
</evidence>
<dbReference type="PANTHER" id="PTHR46030:SF1">
    <property type="entry name" value="ALPHA-KETOGLUTARATE-DEPENDENT DIOXYGENASE ALKB HOMOLOG 6"/>
    <property type="match status" value="1"/>
</dbReference>
<keyword evidence="7" id="KW-0539">Nucleus</keyword>
<dbReference type="GO" id="GO:0005634">
    <property type="term" value="C:nucleus"/>
    <property type="evidence" value="ECO:0007669"/>
    <property type="project" value="UniProtKB-SubCell"/>
</dbReference>
<keyword evidence="3" id="KW-0479">Metal-binding</keyword>